<dbReference type="PANTHER" id="PTHR45228:SF5">
    <property type="entry name" value="CYCLIC DI-GMP PHOSPHODIESTERASE VC_1348-RELATED"/>
    <property type="match status" value="1"/>
</dbReference>
<dbReference type="SUPFAM" id="SSF109604">
    <property type="entry name" value="HD-domain/PDEase-like"/>
    <property type="match status" value="1"/>
</dbReference>
<dbReference type="KEGG" id="dti:Desti_4833"/>
<sequence length="432" mass="48171">MAKAAIDAQSAADDVRAGLDDAALMKKYALSARGLQSLFRKLISAGILTQRELDTRMSETDTSIVLDLSIPVRPEKSETFARELAVMVISRDPSLLINVRELLEIEVIQVFGSIDPDSDFFERAQPQVVVADLDPGQSDLQDIFSSLRRLRRFVPVLAVVSSARERALQGIPKGIFDLLDKPVDAGLFVFAVRRALTHAELMHSKPGAALIAAHDKTVRAFEQIREAQDNAILALAKLMESREGRGSHLQRIRNYCRVLCVCASEQESFRDLLTAEYIEDLVRASILHDVGKATMSDAALYGTEWSDREVLKQHPVFGGRALEEAVNRLGRDSFLSVGMEIAYYHHEHWDGSGYPFGLRDREIPFAARIFAIADAYEHMTSNSGEKKPLSHAEAVESIIENKGIRFDPELVEIFLEAENEFRHILANKSGEI</sequence>
<dbReference type="PROSITE" id="PS51832">
    <property type="entry name" value="HD_GYP"/>
    <property type="match status" value="1"/>
</dbReference>
<organism evidence="4 5">
    <name type="scientific">Desulfomonile tiedjei (strain ATCC 49306 / DSM 6799 / DCB-1)</name>
    <dbReference type="NCBI Taxonomy" id="706587"/>
    <lineage>
        <taxon>Bacteria</taxon>
        <taxon>Pseudomonadati</taxon>
        <taxon>Thermodesulfobacteriota</taxon>
        <taxon>Desulfomonilia</taxon>
        <taxon>Desulfomonilales</taxon>
        <taxon>Desulfomonilaceae</taxon>
        <taxon>Desulfomonile</taxon>
    </lineage>
</organism>
<dbReference type="InterPro" id="IPR001789">
    <property type="entry name" value="Sig_transdc_resp-reg_receiver"/>
</dbReference>
<dbReference type="SUPFAM" id="SSF52172">
    <property type="entry name" value="CheY-like"/>
    <property type="match status" value="1"/>
</dbReference>
<feature type="modified residue" description="4-aspartylphosphate" evidence="1">
    <location>
        <position position="132"/>
    </location>
</feature>
<keyword evidence="1" id="KW-0597">Phosphoprotein</keyword>
<dbReference type="SMART" id="SM00471">
    <property type="entry name" value="HDc"/>
    <property type="match status" value="1"/>
</dbReference>
<evidence type="ECO:0000259" key="3">
    <source>
        <dbReference type="PROSITE" id="PS51832"/>
    </source>
</evidence>
<dbReference type="Pfam" id="PF13487">
    <property type="entry name" value="HD_5"/>
    <property type="match status" value="1"/>
</dbReference>
<dbReference type="GO" id="GO:0000160">
    <property type="term" value="P:phosphorelay signal transduction system"/>
    <property type="evidence" value="ECO:0007669"/>
    <property type="project" value="InterPro"/>
</dbReference>
<dbReference type="InterPro" id="IPR011006">
    <property type="entry name" value="CheY-like_superfamily"/>
</dbReference>
<evidence type="ECO:0000313" key="4">
    <source>
        <dbReference type="EMBL" id="AFM27448.1"/>
    </source>
</evidence>
<dbReference type="OrthoDB" id="9802066at2"/>
<feature type="domain" description="HD-GYP" evidence="3">
    <location>
        <begin position="224"/>
        <end position="430"/>
    </location>
</feature>
<dbReference type="Proteomes" id="UP000006055">
    <property type="component" value="Chromosome"/>
</dbReference>
<dbReference type="CDD" id="cd00077">
    <property type="entry name" value="HDc"/>
    <property type="match status" value="1"/>
</dbReference>
<reference evidence="5" key="1">
    <citation type="submission" date="2012-06" db="EMBL/GenBank/DDBJ databases">
        <title>Complete sequence of chromosome of Desulfomonile tiedjei DSM 6799.</title>
        <authorList>
            <person name="Lucas S."/>
            <person name="Copeland A."/>
            <person name="Lapidus A."/>
            <person name="Glavina del Rio T."/>
            <person name="Dalin E."/>
            <person name="Tice H."/>
            <person name="Bruce D."/>
            <person name="Goodwin L."/>
            <person name="Pitluck S."/>
            <person name="Peters L."/>
            <person name="Ovchinnikova G."/>
            <person name="Zeytun A."/>
            <person name="Lu M."/>
            <person name="Kyrpides N."/>
            <person name="Mavromatis K."/>
            <person name="Ivanova N."/>
            <person name="Brettin T."/>
            <person name="Detter J.C."/>
            <person name="Han C."/>
            <person name="Larimer F."/>
            <person name="Land M."/>
            <person name="Hauser L."/>
            <person name="Markowitz V."/>
            <person name="Cheng J.-F."/>
            <person name="Hugenholtz P."/>
            <person name="Woyke T."/>
            <person name="Wu D."/>
            <person name="Spring S."/>
            <person name="Schroeder M."/>
            <person name="Brambilla E."/>
            <person name="Klenk H.-P."/>
            <person name="Eisen J.A."/>
        </authorList>
    </citation>
    <scope>NUCLEOTIDE SEQUENCE [LARGE SCALE GENOMIC DNA]</scope>
    <source>
        <strain evidence="5">ATCC 49306 / DSM 6799 / DCB-1</strain>
    </source>
</reference>
<dbReference type="InterPro" id="IPR037522">
    <property type="entry name" value="HD_GYP_dom"/>
</dbReference>
<dbReference type="Gene3D" id="3.40.50.2300">
    <property type="match status" value="1"/>
</dbReference>
<dbReference type="RefSeq" id="WP_014812555.1">
    <property type="nucleotide sequence ID" value="NC_018025.1"/>
</dbReference>
<feature type="domain" description="Response regulatory" evidence="2">
    <location>
        <begin position="85"/>
        <end position="196"/>
    </location>
</feature>
<dbReference type="InterPro" id="IPR003607">
    <property type="entry name" value="HD/PDEase_dom"/>
</dbReference>
<dbReference type="STRING" id="706587.Desti_4833"/>
<dbReference type="PROSITE" id="PS50110">
    <property type="entry name" value="RESPONSE_REGULATORY"/>
    <property type="match status" value="1"/>
</dbReference>
<dbReference type="HOGENOM" id="CLU_634192_0_0_7"/>
<proteinExistence type="predicted"/>
<dbReference type="Gene3D" id="1.10.3210.10">
    <property type="entry name" value="Hypothetical protein af1432"/>
    <property type="match status" value="1"/>
</dbReference>
<evidence type="ECO:0000259" key="2">
    <source>
        <dbReference type="PROSITE" id="PS50110"/>
    </source>
</evidence>
<protein>
    <submittedName>
        <fullName evidence="4">Response regulator containing a CheY-like receiver domain and an HD-GYP domain</fullName>
    </submittedName>
</protein>
<name>I4CD07_DESTA</name>
<evidence type="ECO:0000256" key="1">
    <source>
        <dbReference type="PROSITE-ProRule" id="PRU00169"/>
    </source>
</evidence>
<dbReference type="InterPro" id="IPR052020">
    <property type="entry name" value="Cyclic_di-GMP/3'3'-cGAMP_PDE"/>
</dbReference>
<dbReference type="AlphaFoldDB" id="I4CD07"/>
<keyword evidence="5" id="KW-1185">Reference proteome</keyword>
<dbReference type="eggNOG" id="COG3437">
    <property type="taxonomic scope" value="Bacteria"/>
</dbReference>
<gene>
    <name evidence="4" type="ordered locus">Desti_4833</name>
</gene>
<accession>I4CD07</accession>
<dbReference type="EMBL" id="CP003360">
    <property type="protein sequence ID" value="AFM27448.1"/>
    <property type="molecule type" value="Genomic_DNA"/>
</dbReference>
<dbReference type="PANTHER" id="PTHR45228">
    <property type="entry name" value="CYCLIC DI-GMP PHOSPHODIESTERASE TM_0186-RELATED"/>
    <property type="match status" value="1"/>
</dbReference>
<evidence type="ECO:0000313" key="5">
    <source>
        <dbReference type="Proteomes" id="UP000006055"/>
    </source>
</evidence>